<dbReference type="InterPro" id="IPR037045">
    <property type="entry name" value="S8pro/Inhibitor_I9_sf"/>
</dbReference>
<evidence type="ECO:0000259" key="3">
    <source>
        <dbReference type="Pfam" id="PF21864"/>
    </source>
</evidence>
<gene>
    <name evidence="5" type="primary">LOC103704833</name>
</gene>
<dbReference type="GO" id="GO:0042803">
    <property type="term" value="F:protein homodimerization activity"/>
    <property type="evidence" value="ECO:0007669"/>
    <property type="project" value="UniProtKB-ARBA"/>
</dbReference>
<name>A0A8B7BVX4_PHODC</name>
<keyword evidence="1" id="KW-0809">Transit peptide</keyword>
<feature type="compositionally biased region" description="Gly residues" evidence="2">
    <location>
        <begin position="356"/>
        <end position="377"/>
    </location>
</feature>
<dbReference type="PANTHER" id="PTHR31346">
    <property type="entry name" value="MULTIPLE ORGANELLAR RNA EDITING FACTOR 2, CHLOROPLASTIC-RELATED-RELATED"/>
    <property type="match status" value="1"/>
</dbReference>
<evidence type="ECO:0000256" key="2">
    <source>
        <dbReference type="SAM" id="MobiDB-lite"/>
    </source>
</evidence>
<feature type="compositionally biased region" description="Basic and acidic residues" evidence="2">
    <location>
        <begin position="266"/>
        <end position="281"/>
    </location>
</feature>
<dbReference type="GO" id="GO:0005739">
    <property type="term" value="C:mitochondrion"/>
    <property type="evidence" value="ECO:0007669"/>
    <property type="project" value="TreeGrafter"/>
</dbReference>
<sequence>MALSLRFRRALALSSSLLKNRPFSSIASSSSPPLPVSQPRAAPALLGNPSIRPHYRIQSLSFRSSAILSDRRVDGGGEERKISPDEILFEGCDYNHWLITMDFPKDPAPTREEMIETYIQTLAKVVGSVEEAKKRMYALSTTTYTGFQAVMTEEMSEKFRGLPGVVFILPDSYIDPVNKEYGGDKYENGVITPRPPPIQYGRQGRPRNQNRYDRPNYNRPPPQGNLPPGNQGYVQGDGRNYAPQQTYSQGGQDGRGYGPPGGRDFPPGERREFGQGERRDYASAGVRDGYQGERRDPMPSYQRDFNQGYGGNFGPPGQRNFPQGQGRDYRYGGSPGFGNYGQNPGPGYSGDYKQGSGPGYSGQGYGTDNGQGSGPGYGADHRQGPGSSYGQSHSGSVEGQPQSWQGQPSHTGVETSWNSSR</sequence>
<reference evidence="5" key="2">
    <citation type="submission" date="2025-08" db="UniProtKB">
        <authorList>
            <consortium name="RefSeq"/>
        </authorList>
    </citation>
    <scope>IDENTIFICATION</scope>
    <source>
        <tissue evidence="5">Young leaves</tissue>
    </source>
</reference>
<dbReference type="AlphaFoldDB" id="A0A8B7BVX4"/>
<evidence type="ECO:0000313" key="4">
    <source>
        <dbReference type="Proteomes" id="UP000228380"/>
    </source>
</evidence>
<feature type="compositionally biased region" description="Polar residues" evidence="2">
    <location>
        <begin position="385"/>
        <end position="421"/>
    </location>
</feature>
<feature type="region of interest" description="Disordered" evidence="2">
    <location>
        <begin position="180"/>
        <end position="421"/>
    </location>
</feature>
<dbReference type="GO" id="GO:0016554">
    <property type="term" value="P:cytidine to uridine editing"/>
    <property type="evidence" value="ECO:0007669"/>
    <property type="project" value="InterPro"/>
</dbReference>
<dbReference type="PANTHER" id="PTHR31346:SF5">
    <property type="entry name" value="MULTIPLE ORGANELLAR RNA EDITING FACTOR 1, MITOCHONDRIAL"/>
    <property type="match status" value="1"/>
</dbReference>
<dbReference type="Pfam" id="PF21864">
    <property type="entry name" value="MORF_dom"/>
    <property type="match status" value="1"/>
</dbReference>
<evidence type="ECO:0000313" key="5">
    <source>
        <dbReference type="RefSeq" id="XP_008786517.2"/>
    </source>
</evidence>
<proteinExistence type="predicted"/>
<dbReference type="InterPro" id="IPR039206">
    <property type="entry name" value="MORF/ORRM1/DAG-like"/>
</dbReference>
<organism evidence="4 5">
    <name type="scientific">Phoenix dactylifera</name>
    <name type="common">Date palm</name>
    <dbReference type="NCBI Taxonomy" id="42345"/>
    <lineage>
        <taxon>Eukaryota</taxon>
        <taxon>Viridiplantae</taxon>
        <taxon>Streptophyta</taxon>
        <taxon>Embryophyta</taxon>
        <taxon>Tracheophyta</taxon>
        <taxon>Spermatophyta</taxon>
        <taxon>Magnoliopsida</taxon>
        <taxon>Liliopsida</taxon>
        <taxon>Arecaceae</taxon>
        <taxon>Coryphoideae</taxon>
        <taxon>Phoeniceae</taxon>
        <taxon>Phoenix</taxon>
    </lineage>
</organism>
<dbReference type="FunFam" id="3.30.70.80:FF:000001">
    <property type="entry name" value="Multiple organellar RNA editing factor"/>
    <property type="match status" value="1"/>
</dbReference>
<dbReference type="KEGG" id="pda:103704833"/>
<dbReference type="InterPro" id="IPR054059">
    <property type="entry name" value="MORF/ORRM1/DAG-like_MORF"/>
</dbReference>
<accession>A0A8B7BVX4</accession>
<dbReference type="Proteomes" id="UP000228380">
    <property type="component" value="Chromosome 14"/>
</dbReference>
<dbReference type="GO" id="GO:0080156">
    <property type="term" value="P:mitochondrial mRNA modification"/>
    <property type="evidence" value="ECO:0007669"/>
    <property type="project" value="TreeGrafter"/>
</dbReference>
<feature type="compositionally biased region" description="Gly residues" evidence="2">
    <location>
        <begin position="251"/>
        <end position="261"/>
    </location>
</feature>
<dbReference type="OrthoDB" id="1706674at2759"/>
<dbReference type="RefSeq" id="XP_008786517.2">
    <property type="nucleotide sequence ID" value="XM_008788295.4"/>
</dbReference>
<protein>
    <submittedName>
        <fullName evidence="5">Multiple organellar RNA editing factor 1, mitochondrial-like</fullName>
    </submittedName>
</protein>
<feature type="domain" description="MORF/ORRM1/DAG-like MORF" evidence="3">
    <location>
        <begin position="94"/>
        <end position="186"/>
    </location>
</feature>
<evidence type="ECO:0000256" key="1">
    <source>
        <dbReference type="ARBA" id="ARBA00022946"/>
    </source>
</evidence>
<dbReference type="Gene3D" id="3.30.70.80">
    <property type="entry name" value="Peptidase S8 propeptide/proteinase inhibitor I9"/>
    <property type="match status" value="1"/>
</dbReference>
<dbReference type="GeneID" id="103704833"/>
<keyword evidence="4" id="KW-1185">Reference proteome</keyword>
<reference evidence="4" key="1">
    <citation type="journal article" date="2019" name="Nat. Commun.">
        <title>Genome-wide association mapping of date palm fruit traits.</title>
        <authorList>
            <person name="Hazzouri K.M."/>
            <person name="Gros-Balthazard M."/>
            <person name="Flowers J.M."/>
            <person name="Copetti D."/>
            <person name="Lemansour A."/>
            <person name="Lebrun M."/>
            <person name="Masmoudi K."/>
            <person name="Ferrand S."/>
            <person name="Dhar M.I."/>
            <person name="Fresquez Z.A."/>
            <person name="Rosas U."/>
            <person name="Zhang J."/>
            <person name="Talag J."/>
            <person name="Lee S."/>
            <person name="Kudrna D."/>
            <person name="Powell R.F."/>
            <person name="Leitch I.J."/>
            <person name="Krueger R.R."/>
            <person name="Wing R.A."/>
            <person name="Amiri K.M.A."/>
            <person name="Purugganan M.D."/>
        </authorList>
    </citation>
    <scope>NUCLEOTIDE SEQUENCE [LARGE SCALE GENOMIC DNA]</scope>
    <source>
        <strain evidence="4">cv. Khalas</strain>
    </source>
</reference>